<dbReference type="NCBIfam" id="TIGR00974">
    <property type="entry name" value="3a0107s02c"/>
    <property type="match status" value="1"/>
</dbReference>
<dbReference type="PROSITE" id="PS50928">
    <property type="entry name" value="ABC_TM1"/>
    <property type="match status" value="1"/>
</dbReference>
<evidence type="ECO:0000256" key="2">
    <source>
        <dbReference type="ARBA" id="ARBA00007069"/>
    </source>
</evidence>
<evidence type="ECO:0000256" key="3">
    <source>
        <dbReference type="ARBA" id="ARBA00022448"/>
    </source>
</evidence>
<dbReference type="AlphaFoldDB" id="A0A0B6AVR4"/>
<proteinExistence type="inferred from homology"/>
<dbReference type="InterPro" id="IPR035906">
    <property type="entry name" value="MetI-like_sf"/>
</dbReference>
<feature type="transmembrane region" description="Helical" evidence="8">
    <location>
        <begin position="132"/>
        <end position="151"/>
    </location>
</feature>
<evidence type="ECO:0000256" key="5">
    <source>
        <dbReference type="ARBA" id="ARBA00022692"/>
    </source>
</evidence>
<feature type="transmembrane region" description="Helical" evidence="8">
    <location>
        <begin position="12"/>
        <end position="33"/>
    </location>
</feature>
<dbReference type="GO" id="GO:0005315">
    <property type="term" value="F:phosphate transmembrane transporter activity"/>
    <property type="evidence" value="ECO:0007669"/>
    <property type="project" value="InterPro"/>
</dbReference>
<dbReference type="GO" id="GO:0035435">
    <property type="term" value="P:phosphate ion transmembrane transport"/>
    <property type="evidence" value="ECO:0007669"/>
    <property type="project" value="InterPro"/>
</dbReference>
<keyword evidence="7 8" id="KW-0472">Membrane</keyword>
<dbReference type="GO" id="GO:0005886">
    <property type="term" value="C:plasma membrane"/>
    <property type="evidence" value="ECO:0007669"/>
    <property type="project" value="UniProtKB-SubCell"/>
</dbReference>
<dbReference type="InterPro" id="IPR000515">
    <property type="entry name" value="MetI-like"/>
</dbReference>
<dbReference type="PANTHER" id="PTHR43470">
    <property type="entry name" value="PHOSPHATE TRANSPORT SYSTEM PERMEASE PROTEIN PSTA-RELATED"/>
    <property type="match status" value="1"/>
</dbReference>
<keyword evidence="4 8" id="KW-1003">Cell membrane</keyword>
<keyword evidence="3" id="KW-0813">Transport</keyword>
<dbReference type="InterPro" id="IPR005672">
    <property type="entry name" value="Phosphate_PstA"/>
</dbReference>
<comment type="similarity">
    <text evidence="2 8">Belongs to the binding-protein-dependent transport system permease family. CysTW subfamily.</text>
</comment>
<name>A0A0B6AVR4_PRIM2</name>
<gene>
    <name evidence="9" type="primary">pstA</name>
    <name evidence="9" type="ORF">BG04_1613</name>
</gene>
<dbReference type="PANTHER" id="PTHR43470:SF4">
    <property type="entry name" value="ABC TRANSPORTER PERMEASE PROTEIN YQGI-RELATED"/>
    <property type="match status" value="1"/>
</dbReference>
<comment type="caution">
    <text evidence="8">Lacks conserved residue(s) required for the propagation of feature annotation.</text>
</comment>
<dbReference type="Gene3D" id="1.10.3720.10">
    <property type="entry name" value="MetI-like"/>
    <property type="match status" value="1"/>
</dbReference>
<keyword evidence="5 8" id="KW-0812">Transmembrane</keyword>
<feature type="transmembrane region" description="Helical" evidence="8">
    <location>
        <begin position="102"/>
        <end position="126"/>
    </location>
</feature>
<dbReference type="KEGG" id="bmeg:BG04_1613"/>
<dbReference type="SUPFAM" id="SSF161098">
    <property type="entry name" value="MetI-like"/>
    <property type="match status" value="1"/>
</dbReference>
<evidence type="ECO:0000256" key="4">
    <source>
        <dbReference type="ARBA" id="ARBA00022475"/>
    </source>
</evidence>
<reference evidence="9 10" key="1">
    <citation type="journal article" date="2015" name="Genome Announc.">
        <title>Complete genome sequences for 35 biothreat assay-relevant bacillus species.</title>
        <authorList>
            <person name="Johnson S.L."/>
            <person name="Daligault H.E."/>
            <person name="Davenport K.W."/>
            <person name="Jaissle J."/>
            <person name="Frey K.G."/>
            <person name="Ladner J.T."/>
            <person name="Broomall S.M."/>
            <person name="Bishop-Lilly K.A."/>
            <person name="Bruce D.C."/>
            <person name="Gibbons H.S."/>
            <person name="Coyne S.R."/>
            <person name="Lo C.C."/>
            <person name="Meincke L."/>
            <person name="Munk A.C."/>
            <person name="Koroleva G.I."/>
            <person name="Rosenzweig C.N."/>
            <person name="Palacios G.F."/>
            <person name="Redden C.L."/>
            <person name="Minogue T.D."/>
            <person name="Chain P.S."/>
        </authorList>
    </citation>
    <scope>NUCLEOTIDE SEQUENCE [LARGE SCALE GENOMIC DNA]</scope>
    <source>
        <strain evidence="10">ATCC 14581 / DSM 32 / JCM 2506 / NBRC 15308 / NCIMB 9376 / NCTC 10342 / NRRL B-14308 / VKM B-512</strain>
    </source>
</reference>
<dbReference type="RefSeq" id="WP_016765623.1">
    <property type="nucleotide sequence ID" value="NZ_BCVB01000008.1"/>
</dbReference>
<keyword evidence="6 8" id="KW-1133">Transmembrane helix</keyword>
<feature type="transmembrane region" description="Helical" evidence="8">
    <location>
        <begin position="69"/>
        <end position="90"/>
    </location>
</feature>
<evidence type="ECO:0000256" key="7">
    <source>
        <dbReference type="ARBA" id="ARBA00023136"/>
    </source>
</evidence>
<dbReference type="EMBL" id="CP009920">
    <property type="protein sequence ID" value="AJI24793.1"/>
    <property type="molecule type" value="Genomic_DNA"/>
</dbReference>
<evidence type="ECO:0000313" key="9">
    <source>
        <dbReference type="EMBL" id="AJI24793.1"/>
    </source>
</evidence>
<comment type="subcellular location">
    <subcellularLocation>
        <location evidence="1 8">Cell membrane</location>
        <topology evidence="1 8">Multi-pass membrane protein</topology>
    </subcellularLocation>
</comment>
<dbReference type="HOGENOM" id="CLU_033621_2_2_9"/>
<dbReference type="Proteomes" id="UP000031829">
    <property type="component" value="Chromosome"/>
</dbReference>
<feature type="transmembrane region" description="Helical" evidence="8">
    <location>
        <begin position="268"/>
        <end position="286"/>
    </location>
</feature>
<dbReference type="GeneID" id="93645078"/>
<protein>
    <recommendedName>
        <fullName evidence="8">Phosphate transport system permease protein PstA</fullName>
    </recommendedName>
</protein>
<evidence type="ECO:0000256" key="6">
    <source>
        <dbReference type="ARBA" id="ARBA00022989"/>
    </source>
</evidence>
<evidence type="ECO:0000256" key="8">
    <source>
        <dbReference type="RuleBase" id="RU363043"/>
    </source>
</evidence>
<organism evidence="9 10">
    <name type="scientific">Priestia megaterium (strain ATCC 14581 / DSM 32 / CCUG 1817 / JCM 2506 / NBRC 15308 / NCIMB 9376 / NCTC 10342 / NRRL B-14308 / VKM B-512 / Ford 19)</name>
    <name type="common">Bacillus megaterium</name>
    <dbReference type="NCBI Taxonomy" id="1348623"/>
    <lineage>
        <taxon>Bacteria</taxon>
        <taxon>Bacillati</taxon>
        <taxon>Bacillota</taxon>
        <taxon>Bacilli</taxon>
        <taxon>Bacillales</taxon>
        <taxon>Bacillaceae</taxon>
        <taxon>Priestia</taxon>
    </lineage>
</organism>
<dbReference type="Pfam" id="PF00528">
    <property type="entry name" value="BPD_transp_1"/>
    <property type="match status" value="1"/>
</dbReference>
<accession>A0A0B6AVR4</accession>
<evidence type="ECO:0000313" key="10">
    <source>
        <dbReference type="Proteomes" id="UP000031829"/>
    </source>
</evidence>
<dbReference type="CDD" id="cd06261">
    <property type="entry name" value="TM_PBP2"/>
    <property type="match status" value="1"/>
</dbReference>
<evidence type="ECO:0000256" key="1">
    <source>
        <dbReference type="ARBA" id="ARBA00004651"/>
    </source>
</evidence>
<sequence>MRNKNARTVNNIWTGIFYGIAALVVLLLVYLVVEIIAKGWGFWDPNFLFGKPSNTMAGGGIGPQLFNSFYMLVLTLIISIPLGLGAGIYLAEYAKQGRFLNFVRLCIETMASLPSIVVGLFGLLIFVTFSGWGYTLIGGALVITILNLPGLTRVCESAIASVPASVKEASLGLGATKWQTIVKVVIPSAIQQIITGVILTAGRIFGEAAALIYTAGLTTPMLNSNADLTSPVNPFNIFRPAETLAVHIWKLNSEGIVPDARLIATKSAAILIIMVLLFNIIARLVAKLLDSYFKGSTKTKKRKEVKSAA</sequence>